<dbReference type="KEGG" id="adi:B5T_00134"/>
<proteinExistence type="predicted"/>
<feature type="transmembrane region" description="Helical" evidence="1">
    <location>
        <begin position="162"/>
        <end position="190"/>
    </location>
</feature>
<evidence type="ECO:0000256" key="1">
    <source>
        <dbReference type="SAM" id="Phobius"/>
    </source>
</evidence>
<feature type="transmembrane region" description="Helical" evidence="1">
    <location>
        <begin position="74"/>
        <end position="100"/>
    </location>
</feature>
<dbReference type="HOGENOM" id="CLU_1399906_0_0_6"/>
<dbReference type="PATRIC" id="fig|930169.3.peg.133"/>
<evidence type="ECO:0008006" key="4">
    <source>
        <dbReference type="Google" id="ProtNLM"/>
    </source>
</evidence>
<evidence type="ECO:0000313" key="2">
    <source>
        <dbReference type="EMBL" id="AFT68422.1"/>
    </source>
</evidence>
<sequence>MLSLLHALLSAGPTFLPAIMALIASGLYFRRFRKPALLMIAAALLLWLNALYSLSVDLALGAGLIGSRDPNLELFILVDGAITQSLTMGGYALLICAAFVGRAASRTCGRQPREAQAKELVLMGSIALLLFQPLGIVAWMVGAQDLRAMRVHGADQSSRGTTTLGMVLGIVSVSLFGLTLIAAGLTVRFVMVAG</sequence>
<accession>K0C9M5</accession>
<protein>
    <recommendedName>
        <fullName evidence="4">DUF4190 domain-containing protein</fullName>
    </recommendedName>
</protein>
<reference evidence="2 3" key="1">
    <citation type="journal article" date="2012" name="J. Bacteriol.">
        <title>Complete genome sequence of Alcanivorax dieselolei type strain B5.</title>
        <authorList>
            <person name="Lai Q."/>
            <person name="Li W."/>
            <person name="Shao Z."/>
        </authorList>
    </citation>
    <scope>NUCLEOTIDE SEQUENCE [LARGE SCALE GENOMIC DNA]</scope>
    <source>
        <strain evidence="3">DSM 16502 / CGMCC 1.3690 / B-5</strain>
    </source>
</reference>
<gene>
    <name evidence="2" type="ordered locus">B5T_00134</name>
</gene>
<dbReference type="EMBL" id="CP003466">
    <property type="protein sequence ID" value="AFT68422.1"/>
    <property type="molecule type" value="Genomic_DNA"/>
</dbReference>
<name>K0C9M5_ALCDB</name>
<evidence type="ECO:0000313" key="3">
    <source>
        <dbReference type="Proteomes" id="UP000006286"/>
    </source>
</evidence>
<keyword evidence="1" id="KW-0472">Membrane</keyword>
<keyword evidence="3" id="KW-1185">Reference proteome</keyword>
<keyword evidence="1" id="KW-0812">Transmembrane</keyword>
<dbReference type="eggNOG" id="ENOG5033A46">
    <property type="taxonomic scope" value="Bacteria"/>
</dbReference>
<organism evidence="2 3">
    <name type="scientific">Alcanivorax dieselolei (strain DSM 16502 / CGMCC 1.3690 / MCCC 1A00001 / B-5)</name>
    <name type="common">Alloalcanivorax dieselolei</name>
    <dbReference type="NCBI Taxonomy" id="930169"/>
    <lineage>
        <taxon>Bacteria</taxon>
        <taxon>Pseudomonadati</taxon>
        <taxon>Pseudomonadota</taxon>
        <taxon>Gammaproteobacteria</taxon>
        <taxon>Oceanospirillales</taxon>
        <taxon>Alcanivoracaceae</taxon>
        <taxon>Alloalcanivorax</taxon>
    </lineage>
</organism>
<feature type="transmembrane region" description="Helical" evidence="1">
    <location>
        <begin position="6"/>
        <end position="29"/>
    </location>
</feature>
<dbReference type="Proteomes" id="UP000006286">
    <property type="component" value="Chromosome"/>
</dbReference>
<dbReference type="OrthoDB" id="6078289at2"/>
<keyword evidence="1" id="KW-1133">Transmembrane helix</keyword>
<dbReference type="RefSeq" id="WP_014992503.1">
    <property type="nucleotide sequence ID" value="NC_018691.1"/>
</dbReference>
<dbReference type="AlphaFoldDB" id="K0C9M5"/>
<feature type="transmembrane region" description="Helical" evidence="1">
    <location>
        <begin position="120"/>
        <end position="142"/>
    </location>
</feature>